<dbReference type="EMBL" id="LT635759">
    <property type="protein sequence ID" value="SGZ53048.1"/>
    <property type="molecule type" value="Genomic_DNA"/>
</dbReference>
<sequence>MLRLFLQPRHIARNFAVSAPKLKENNKKNLKKLGGLLHKGKVGEDNETASRPTTDLDLDSDNKQSPQPPHELALDLAVKENIDDLEDAFEKVAFMTKDDVAIQENFDQGNQFGSFASEHFLDRKALLRSLPDEIDIIDTPWEEIDRVYKLLKKLDEDKSVHLRYVRKFGIDPNDLITRLRMGNNLEDMCKAGRRGERYEMPKGLERVFKRLYQYNVVGFDRSIVGVPMRGGKGDKRAKDDMETLFPVEMINDMRPFDTKVPVHKVDVNFLDDDQLKESILPYDPKPIPPEDLLRDVGKPIFMDNIDNYRKVGHHLVKFLERVERETLSLKDLLYLEIARKIIPTGVDVLNSNAPKLRTSEYVIASKDHDATPSSGPTTSYRFKNFDLIPIYGMVLATSKHQNNLYKHLFKVILINLEEHIDVLTRIKYTLADESRAFMRKLYGKIHRIVSTKLMPMATEHRLRVPPKYHAVLHKHILSLNFLRICWIRKPFMGLRLERKNFSKNVRRKAQGLNVLILNPTNLLN</sequence>
<proteinExistence type="predicted"/>
<accession>A0A1L0DAN1</accession>
<feature type="region of interest" description="Disordered" evidence="1">
    <location>
        <begin position="33"/>
        <end position="69"/>
    </location>
</feature>
<reference evidence="2 3" key="1">
    <citation type="submission" date="2016-10" db="EMBL/GenBank/DDBJ databases">
        <authorList>
            <person name="de Groot N.N."/>
        </authorList>
    </citation>
    <scope>NUCLEOTIDE SEQUENCE [LARGE SCALE GENOMIC DNA]</scope>
    <source>
        <strain evidence="2 3">CBS 141442</strain>
    </source>
</reference>
<name>A0A1L0DAN1_9ASCO</name>
<keyword evidence="3" id="KW-1185">Reference proteome</keyword>
<evidence type="ECO:0000313" key="3">
    <source>
        <dbReference type="Proteomes" id="UP000182334"/>
    </source>
</evidence>
<dbReference type="STRING" id="45354.A0A1L0DAN1"/>
<gene>
    <name evidence="2" type="ORF">SAMEA4029010_CIC11G00000000170</name>
</gene>
<dbReference type="OrthoDB" id="4076777at2759"/>
<organism evidence="2 3">
    <name type="scientific">Sungouiella intermedia</name>
    <dbReference type="NCBI Taxonomy" id="45354"/>
    <lineage>
        <taxon>Eukaryota</taxon>
        <taxon>Fungi</taxon>
        <taxon>Dikarya</taxon>
        <taxon>Ascomycota</taxon>
        <taxon>Saccharomycotina</taxon>
        <taxon>Pichiomycetes</taxon>
        <taxon>Metschnikowiaceae</taxon>
        <taxon>Sungouiella</taxon>
    </lineage>
</organism>
<protein>
    <submittedName>
        <fullName evidence="2">CIC11C00000000170</fullName>
    </submittedName>
</protein>
<dbReference type="AlphaFoldDB" id="A0A1L0DAN1"/>
<evidence type="ECO:0000313" key="2">
    <source>
        <dbReference type="EMBL" id="SGZ53048.1"/>
    </source>
</evidence>
<evidence type="ECO:0000256" key="1">
    <source>
        <dbReference type="SAM" id="MobiDB-lite"/>
    </source>
</evidence>
<dbReference type="Proteomes" id="UP000182334">
    <property type="component" value="Chromosome IV"/>
</dbReference>